<evidence type="ECO:0000313" key="1">
    <source>
        <dbReference type="EMBL" id="SEI93172.1"/>
    </source>
</evidence>
<dbReference type="InterPro" id="IPR000836">
    <property type="entry name" value="PRTase_dom"/>
</dbReference>
<dbReference type="Proteomes" id="UP000199702">
    <property type="component" value="Unassembled WGS sequence"/>
</dbReference>
<dbReference type="OrthoDB" id="1425996at2"/>
<dbReference type="SUPFAM" id="SSF53271">
    <property type="entry name" value="PRTase-like"/>
    <property type="match status" value="1"/>
</dbReference>
<sequence length="387" mass="44374">MKLLITSIDALIDNLTEDYFDGIKEALDYFESLNEDNTVVIISIHQDRLDAIPNDFEKVCVNANYRRGTGLIQYINNKIKINFSDILILGAKEDDLFLAANSKLVLLTADYARENNPDDKLYTYRYGIGILSPARLRYFFEHFLNINNPWYYRLKVDDSTELYGLTNAMTNMELNPDVKAIGNSLKGFLKSGITEFKNPFLIYSLISAYQNHSEFNEINYWGYYPSSTGKENEVLKTFKEVLRKTFSSSRKTDDILIRHKPSAARKNMSAAERISNGCNSEFDTIILNPVYKHLLRGKNVCIIDDYTTHGSSCETVRKLLKKAGVNKIIFIALGKFKVDYKIYDYEIDGDVYKVGYTYKCSGEFTAVRGTINPDYKTNLIESLNHLL</sequence>
<dbReference type="EMBL" id="FNYA01000004">
    <property type="protein sequence ID" value="SEI93172.1"/>
    <property type="molecule type" value="Genomic_DNA"/>
</dbReference>
<accession>A0A1H6UYV1</accession>
<evidence type="ECO:0000313" key="2">
    <source>
        <dbReference type="Proteomes" id="UP000199702"/>
    </source>
</evidence>
<dbReference type="CDD" id="cd06223">
    <property type="entry name" value="PRTases_typeI"/>
    <property type="match status" value="1"/>
</dbReference>
<dbReference type="InterPro" id="IPR029057">
    <property type="entry name" value="PRTase-like"/>
</dbReference>
<dbReference type="RefSeq" id="WP_091312358.1">
    <property type="nucleotide sequence ID" value="NZ_CBCSJU010000004.1"/>
</dbReference>
<evidence type="ECO:0008006" key="3">
    <source>
        <dbReference type="Google" id="ProtNLM"/>
    </source>
</evidence>
<protein>
    <recommendedName>
        <fullName evidence="3">Phosphoribosyl transferase domain-containing protein</fullName>
    </recommendedName>
</protein>
<dbReference type="STRING" id="402734.SAMN05660918_1958"/>
<keyword evidence="2" id="KW-1185">Reference proteome</keyword>
<gene>
    <name evidence="1" type="ORF">SAMN05660918_1958</name>
</gene>
<name>A0A1H6UYV1_9FLAO</name>
<dbReference type="Gene3D" id="3.40.50.2020">
    <property type="match status" value="1"/>
</dbReference>
<proteinExistence type="predicted"/>
<reference evidence="2" key="1">
    <citation type="submission" date="2016-10" db="EMBL/GenBank/DDBJ databases">
        <authorList>
            <person name="Varghese N."/>
            <person name="Submissions S."/>
        </authorList>
    </citation>
    <scope>NUCLEOTIDE SEQUENCE [LARGE SCALE GENOMIC DNA]</scope>
    <source>
        <strain evidence="2">DSM 17934</strain>
    </source>
</reference>
<organism evidence="1 2">
    <name type="scientific">Flavobacterium terrigena</name>
    <dbReference type="NCBI Taxonomy" id="402734"/>
    <lineage>
        <taxon>Bacteria</taxon>
        <taxon>Pseudomonadati</taxon>
        <taxon>Bacteroidota</taxon>
        <taxon>Flavobacteriia</taxon>
        <taxon>Flavobacteriales</taxon>
        <taxon>Flavobacteriaceae</taxon>
        <taxon>Flavobacterium</taxon>
    </lineage>
</organism>
<dbReference type="AlphaFoldDB" id="A0A1H6UYV1"/>